<name>A0A8T2LZN5_ASTMX</name>
<sequence>MILTERRRYSTSYDKSKKSQNVYHRMQEIKGTLFFPDRPMPVEVVHRARGKAPPGPGERCESGRGLELQSYTGLGGAELGDWIKQRRALRWSLDHLGDLDGWLHRKPTLTDLEYLVLDRQKTSRVTQAPAQLLPDRTRRGMQSEEASQQTDNMISETHLHPSTLTGPTGRAVENFRKQSLGEYLQSLEQCQQHNLPISQPTLKRGYLHPGDINMYSMLKQMGSSSLLGCRGHARGCHNAQQDGKKEGIDEKKSTSPKVHKMMSRRQPLSRWADPNAFWPSHDSHVRLCLPVKSNRPENVLFQLIEHTPPSCPGHWPVNQAGYFTSGDITKNKSYIL</sequence>
<evidence type="ECO:0000313" key="2">
    <source>
        <dbReference type="EMBL" id="KAG9277179.1"/>
    </source>
</evidence>
<feature type="region of interest" description="Disordered" evidence="1">
    <location>
        <begin position="237"/>
        <end position="266"/>
    </location>
</feature>
<evidence type="ECO:0000256" key="1">
    <source>
        <dbReference type="SAM" id="MobiDB-lite"/>
    </source>
</evidence>
<dbReference type="PANTHER" id="PTHR47225">
    <property type="entry name" value="EF-HAND CALCIUM-BINDING DOMAIN-CONTAINING PROTEIN 12"/>
    <property type="match status" value="1"/>
</dbReference>
<protein>
    <submittedName>
        <fullName evidence="2">EF-hand calcium-binding domain-containing protein 12 isoform X1</fullName>
    </submittedName>
</protein>
<reference evidence="2 3" key="1">
    <citation type="submission" date="2021-07" db="EMBL/GenBank/DDBJ databases">
        <authorList>
            <person name="Imarazene B."/>
            <person name="Zahm M."/>
            <person name="Klopp C."/>
            <person name="Cabau C."/>
            <person name="Beille S."/>
            <person name="Jouanno E."/>
            <person name="Castinel A."/>
            <person name="Lluch J."/>
            <person name="Gil L."/>
            <person name="Kuchtly C."/>
            <person name="Lopez Roques C."/>
            <person name="Donnadieu C."/>
            <person name="Parrinello H."/>
            <person name="Journot L."/>
            <person name="Du K."/>
            <person name="Schartl M."/>
            <person name="Retaux S."/>
            <person name="Guiguen Y."/>
        </authorList>
    </citation>
    <scope>NUCLEOTIDE SEQUENCE [LARGE SCALE GENOMIC DNA]</scope>
    <source>
        <strain evidence="2">Pach_M1</strain>
        <tissue evidence="2">Testis</tissue>
    </source>
</reference>
<gene>
    <name evidence="2" type="primary">EFCAB12</name>
    <name evidence="2" type="ORF">AMEX_G7172</name>
</gene>
<dbReference type="EMBL" id="JAICCE010000005">
    <property type="protein sequence ID" value="KAG9277179.1"/>
    <property type="molecule type" value="Genomic_DNA"/>
</dbReference>
<accession>A0A8T2LZN5</accession>
<feature type="compositionally biased region" description="Basic and acidic residues" evidence="1">
    <location>
        <begin position="242"/>
        <end position="253"/>
    </location>
</feature>
<dbReference type="AlphaFoldDB" id="A0A8T2LZN5"/>
<evidence type="ECO:0000313" key="3">
    <source>
        <dbReference type="Proteomes" id="UP000752171"/>
    </source>
</evidence>
<dbReference type="Proteomes" id="UP000752171">
    <property type="component" value="Unassembled WGS sequence"/>
</dbReference>
<dbReference type="PANTHER" id="PTHR47225:SF1">
    <property type="entry name" value="EF-HAND CALCIUM-BINDING DOMAIN-CONTAINING PROTEIN 12"/>
    <property type="match status" value="1"/>
</dbReference>
<dbReference type="InterPro" id="IPR042847">
    <property type="entry name" value="EFC12"/>
</dbReference>
<organism evidence="2 3">
    <name type="scientific">Astyanax mexicanus</name>
    <name type="common">Blind cave fish</name>
    <name type="synonym">Astyanax fasciatus mexicanus</name>
    <dbReference type="NCBI Taxonomy" id="7994"/>
    <lineage>
        <taxon>Eukaryota</taxon>
        <taxon>Metazoa</taxon>
        <taxon>Chordata</taxon>
        <taxon>Craniata</taxon>
        <taxon>Vertebrata</taxon>
        <taxon>Euteleostomi</taxon>
        <taxon>Actinopterygii</taxon>
        <taxon>Neopterygii</taxon>
        <taxon>Teleostei</taxon>
        <taxon>Ostariophysi</taxon>
        <taxon>Characiformes</taxon>
        <taxon>Characoidei</taxon>
        <taxon>Acestrorhamphidae</taxon>
        <taxon>Acestrorhamphinae</taxon>
        <taxon>Astyanax</taxon>
    </lineage>
</organism>
<comment type="caution">
    <text evidence="2">The sequence shown here is derived from an EMBL/GenBank/DDBJ whole genome shotgun (WGS) entry which is preliminary data.</text>
</comment>
<proteinExistence type="predicted"/>